<keyword evidence="5" id="KW-1003">Cell membrane</keyword>
<organism evidence="11 12">
    <name type="scientific">Leclercia barmai</name>
    <dbReference type="NCBI Taxonomy" id="2785629"/>
    <lineage>
        <taxon>Bacteria</taxon>
        <taxon>Pseudomonadati</taxon>
        <taxon>Pseudomonadota</taxon>
        <taxon>Gammaproteobacteria</taxon>
        <taxon>Enterobacterales</taxon>
        <taxon>Enterobacteriaceae</taxon>
        <taxon>Leclercia</taxon>
    </lineage>
</organism>
<evidence type="ECO:0000256" key="10">
    <source>
        <dbReference type="ARBA" id="ARBA00030772"/>
    </source>
</evidence>
<evidence type="ECO:0000256" key="5">
    <source>
        <dbReference type="ARBA" id="ARBA00022475"/>
    </source>
</evidence>
<evidence type="ECO:0000256" key="9">
    <source>
        <dbReference type="ARBA" id="ARBA00023136"/>
    </source>
</evidence>
<dbReference type="RefSeq" id="WP_223075240.1">
    <property type="nucleotide sequence ID" value="NZ_JADMNK010000010.1"/>
</dbReference>
<name>A0ABS7RZ21_9ENTR</name>
<evidence type="ECO:0000313" key="11">
    <source>
        <dbReference type="EMBL" id="MBZ0059564.1"/>
    </source>
</evidence>
<keyword evidence="7" id="KW-0812">Transmembrane</keyword>
<accession>A0ABS7RZ21</accession>
<evidence type="ECO:0000313" key="12">
    <source>
        <dbReference type="Proteomes" id="UP000706580"/>
    </source>
</evidence>
<protein>
    <recommendedName>
        <fullName evidence="3">Type II secretion system protein N</fullName>
    </recommendedName>
    <alternativeName>
        <fullName evidence="10">General secretion pathway protein N</fullName>
    </alternativeName>
</protein>
<gene>
    <name evidence="11" type="ORF">ITX56_17495</name>
</gene>
<keyword evidence="8" id="KW-0653">Protein transport</keyword>
<dbReference type="Pfam" id="PF01203">
    <property type="entry name" value="T2SSN"/>
    <property type="match status" value="1"/>
</dbReference>
<evidence type="ECO:0000256" key="7">
    <source>
        <dbReference type="ARBA" id="ARBA00022692"/>
    </source>
</evidence>
<keyword evidence="4" id="KW-0813">Transport</keyword>
<keyword evidence="6" id="KW-0997">Cell inner membrane</keyword>
<comment type="caution">
    <text evidence="11">The sequence shown here is derived from an EMBL/GenBank/DDBJ whole genome shotgun (WGS) entry which is preliminary data.</text>
</comment>
<evidence type="ECO:0000256" key="3">
    <source>
        <dbReference type="ARBA" id="ARBA00021563"/>
    </source>
</evidence>
<dbReference type="EMBL" id="JADMNK010000010">
    <property type="protein sequence ID" value="MBZ0059564.1"/>
    <property type="molecule type" value="Genomic_DNA"/>
</dbReference>
<dbReference type="InterPro" id="IPR022792">
    <property type="entry name" value="T2SS_protein-GspN"/>
</dbReference>
<keyword evidence="9" id="KW-0472">Membrane</keyword>
<proteinExistence type="inferred from homology"/>
<reference evidence="11 12" key="1">
    <citation type="submission" date="2020-11" db="EMBL/GenBank/DDBJ databases">
        <title>Draft Genome of Enterobacter sp. strain EMC7.</title>
        <authorList>
            <person name="Barman P."/>
            <person name="Sinha S."/>
            <person name="Sen S."/>
            <person name="Chakraborty R."/>
        </authorList>
    </citation>
    <scope>NUCLEOTIDE SEQUENCE [LARGE SCALE GENOMIC DNA]</scope>
    <source>
        <strain evidence="11 12">EMC7</strain>
    </source>
</reference>
<comment type="similarity">
    <text evidence="2">Belongs to the GSP N family.</text>
</comment>
<keyword evidence="12" id="KW-1185">Reference proteome</keyword>
<evidence type="ECO:0000256" key="2">
    <source>
        <dbReference type="ARBA" id="ARBA00007208"/>
    </source>
</evidence>
<comment type="subcellular location">
    <subcellularLocation>
        <location evidence="1">Cell inner membrane</location>
    </subcellularLocation>
</comment>
<dbReference type="Proteomes" id="UP000706580">
    <property type="component" value="Unassembled WGS sequence"/>
</dbReference>
<evidence type="ECO:0000256" key="4">
    <source>
        <dbReference type="ARBA" id="ARBA00022448"/>
    </source>
</evidence>
<evidence type="ECO:0000256" key="6">
    <source>
        <dbReference type="ARBA" id="ARBA00022519"/>
    </source>
</evidence>
<sequence length="247" mass="26780">MKKTLILLLPLLLGYFITLLLMLPARFALGWLSLPAALQLEEIDGTLWQGEVQNVVWNKRQTGPLSWSWRSSALLRGDIAADIGIADPRGIRGSGVVAWNGDWNIDDARLHLPAALSGELLGLAVGLGGDVNATLTQLRFTARGCIAARADLTWTQGSVETLAGRLNTGDTQVRLKCINQQWRADITQRSPQVNSKGQFTLTGGGDYRWQSEVTPGADFPSALLNLLNPGARHQTNGQFTVDTAGRL</sequence>
<evidence type="ECO:0000256" key="8">
    <source>
        <dbReference type="ARBA" id="ARBA00022927"/>
    </source>
</evidence>
<evidence type="ECO:0000256" key="1">
    <source>
        <dbReference type="ARBA" id="ARBA00004533"/>
    </source>
</evidence>